<dbReference type="Pfam" id="PF00004">
    <property type="entry name" value="AAA"/>
    <property type="match status" value="1"/>
</dbReference>
<name>K5CFU0_RHOBT</name>
<dbReference type="CDD" id="cd18139">
    <property type="entry name" value="HLD_clamp_RarA"/>
    <property type="match status" value="1"/>
</dbReference>
<evidence type="ECO:0000256" key="5">
    <source>
        <dbReference type="ARBA" id="ARBA00022840"/>
    </source>
</evidence>
<dbReference type="SMART" id="SM00382">
    <property type="entry name" value="AAA"/>
    <property type="match status" value="1"/>
</dbReference>
<dbReference type="InterPro" id="IPR051314">
    <property type="entry name" value="AAA_ATPase_RarA/MGS1/WRNIP1"/>
</dbReference>
<evidence type="ECO:0000313" key="8">
    <source>
        <dbReference type="Proteomes" id="UP000007993"/>
    </source>
</evidence>
<dbReference type="Pfam" id="PF12002">
    <property type="entry name" value="MgsA_C"/>
    <property type="match status" value="1"/>
</dbReference>
<dbReference type="GO" id="GO:0016887">
    <property type="term" value="F:ATP hydrolysis activity"/>
    <property type="evidence" value="ECO:0007669"/>
    <property type="project" value="InterPro"/>
</dbReference>
<dbReference type="Gene3D" id="1.20.272.10">
    <property type="match status" value="1"/>
</dbReference>
<dbReference type="InterPro" id="IPR032423">
    <property type="entry name" value="AAA_assoc_2"/>
</dbReference>
<keyword evidence="4" id="KW-0547">Nucleotide-binding</keyword>
<organism evidence="7 8">
    <name type="scientific">Rhodopirellula baltica SH28</name>
    <dbReference type="NCBI Taxonomy" id="993517"/>
    <lineage>
        <taxon>Bacteria</taxon>
        <taxon>Pseudomonadati</taxon>
        <taxon>Planctomycetota</taxon>
        <taxon>Planctomycetia</taxon>
        <taxon>Pirellulales</taxon>
        <taxon>Pirellulaceae</taxon>
        <taxon>Rhodopirellula</taxon>
    </lineage>
</organism>
<dbReference type="Pfam" id="PF16193">
    <property type="entry name" value="AAA_assoc_2"/>
    <property type="match status" value="1"/>
</dbReference>
<dbReference type="FunFam" id="3.40.50.300:FF:000345">
    <property type="entry name" value="AAA family ATPase"/>
    <property type="match status" value="1"/>
</dbReference>
<dbReference type="Gene3D" id="1.10.8.60">
    <property type="match status" value="1"/>
</dbReference>
<dbReference type="FunFam" id="1.20.272.10:FF:000001">
    <property type="entry name" value="Putative AAA family ATPase"/>
    <property type="match status" value="1"/>
</dbReference>
<evidence type="ECO:0000256" key="4">
    <source>
        <dbReference type="ARBA" id="ARBA00022741"/>
    </source>
</evidence>
<dbReference type="PANTHER" id="PTHR13779:SF7">
    <property type="entry name" value="ATPASE WRNIP1"/>
    <property type="match status" value="1"/>
</dbReference>
<dbReference type="GO" id="GO:0017116">
    <property type="term" value="F:single-stranded DNA helicase activity"/>
    <property type="evidence" value="ECO:0007669"/>
    <property type="project" value="TreeGrafter"/>
</dbReference>
<dbReference type="InterPro" id="IPR003959">
    <property type="entry name" value="ATPase_AAA_core"/>
</dbReference>
<reference evidence="7 8" key="1">
    <citation type="journal article" date="2013" name="Mar. Genomics">
        <title>Expression of sulfatases in Rhodopirellula baltica and the diversity of sulfatases in the genus Rhodopirellula.</title>
        <authorList>
            <person name="Wegner C.E."/>
            <person name="Richter-Heitmann T."/>
            <person name="Klindworth A."/>
            <person name="Klockow C."/>
            <person name="Richter M."/>
            <person name="Achstetter T."/>
            <person name="Glockner F.O."/>
            <person name="Harder J."/>
        </authorList>
    </citation>
    <scope>NUCLEOTIDE SEQUENCE [LARGE SCALE GENOMIC DNA]</scope>
    <source>
        <strain evidence="7 8">SH28</strain>
    </source>
</reference>
<dbReference type="GO" id="GO:0008047">
    <property type="term" value="F:enzyme activator activity"/>
    <property type="evidence" value="ECO:0007669"/>
    <property type="project" value="TreeGrafter"/>
</dbReference>
<feature type="domain" description="AAA+ ATPase" evidence="6">
    <location>
        <begin position="51"/>
        <end position="168"/>
    </location>
</feature>
<dbReference type="EMBL" id="AMCW01000041">
    <property type="protein sequence ID" value="EKK02830.1"/>
    <property type="molecule type" value="Genomic_DNA"/>
</dbReference>
<dbReference type="PATRIC" id="fig|993517.3.peg.2005"/>
<evidence type="ECO:0000256" key="1">
    <source>
        <dbReference type="ARBA" id="ARBA00002393"/>
    </source>
</evidence>
<dbReference type="FunFam" id="1.10.3710.10:FF:000003">
    <property type="entry name" value="ATPase, AAA family protein"/>
    <property type="match status" value="1"/>
</dbReference>
<dbReference type="GO" id="GO:0003677">
    <property type="term" value="F:DNA binding"/>
    <property type="evidence" value="ECO:0007669"/>
    <property type="project" value="InterPro"/>
</dbReference>
<sequence length="439" mass="47760">MDLFADQEADHLFAAQPLAARMRPKKLSEFVGQQHILGEGKLLRRLIASGRVGSILLHGPPGTGKTTLAHLIASEQNSELITLNAISSGVKDVREVLAKARDRVSAGDPRPLLFIDEIHRFNKSQQDALLADVESGIISLIGATTSNPYFAVNAALISRSQLFGLEPVSVEDMRSLLKRAITDREFGLGNQNVTIDEDAIDYLSSASDGDARKALTALEVAVHSHENPKASITRDDVAESMTSRIAGYDATGDDHYDLASALIKSIRGSDVDASLYWLARMLEGGEDIRFLCRRLVILASEDIGNADPQALILAVSAMQACEMIGLPEAQLTLSQTVAYLSLAPKSNAATSAISAARRDVRDRQVIPVPKMLRCGHYTGAEELGHGDGYKSAHNTEEGVAKLDYLGVDRRYYEPVERGFESELASRLQKIREQLGRETE</sequence>
<dbReference type="SUPFAM" id="SSF52540">
    <property type="entry name" value="P-loop containing nucleoside triphosphate hydrolases"/>
    <property type="match status" value="1"/>
</dbReference>
<evidence type="ECO:0000259" key="6">
    <source>
        <dbReference type="SMART" id="SM00382"/>
    </source>
</evidence>
<dbReference type="AlphaFoldDB" id="K5CFU0"/>
<comment type="similarity">
    <text evidence="2">Belongs to the AAA ATPase family. RarA/MGS1/WRNIP1 subfamily.</text>
</comment>
<dbReference type="InterPro" id="IPR008921">
    <property type="entry name" value="DNA_pol3_clamp-load_cplx_C"/>
</dbReference>
<dbReference type="FunFam" id="1.10.8.60:FF:000029">
    <property type="entry name" value="Replication-associated recombination protein A"/>
    <property type="match status" value="1"/>
</dbReference>
<dbReference type="InterPro" id="IPR021886">
    <property type="entry name" value="MgsA_C"/>
</dbReference>
<protein>
    <recommendedName>
        <fullName evidence="3">Replication-associated recombination protein A</fullName>
    </recommendedName>
</protein>
<dbReference type="GO" id="GO:0000731">
    <property type="term" value="P:DNA synthesis involved in DNA repair"/>
    <property type="evidence" value="ECO:0007669"/>
    <property type="project" value="TreeGrafter"/>
</dbReference>
<evidence type="ECO:0000256" key="2">
    <source>
        <dbReference type="ARBA" id="ARBA00008959"/>
    </source>
</evidence>
<evidence type="ECO:0000313" key="7">
    <source>
        <dbReference type="EMBL" id="EKK02830.1"/>
    </source>
</evidence>
<dbReference type="Proteomes" id="UP000007993">
    <property type="component" value="Unassembled WGS sequence"/>
</dbReference>
<dbReference type="Gene3D" id="3.40.50.300">
    <property type="entry name" value="P-loop containing nucleotide triphosphate hydrolases"/>
    <property type="match status" value="1"/>
</dbReference>
<comment type="caution">
    <text evidence="7">The sequence shown here is derived from an EMBL/GenBank/DDBJ whole genome shotgun (WGS) entry which is preliminary data.</text>
</comment>
<dbReference type="RefSeq" id="WP_007331701.1">
    <property type="nucleotide sequence ID" value="NZ_AMCW01000041.1"/>
</dbReference>
<accession>K5CFU0</accession>
<dbReference type="InterPro" id="IPR027417">
    <property type="entry name" value="P-loop_NTPase"/>
</dbReference>
<dbReference type="Gene3D" id="1.10.3710.10">
    <property type="entry name" value="DNA polymerase III clamp loader subunits, C-terminal domain"/>
    <property type="match status" value="1"/>
</dbReference>
<dbReference type="SUPFAM" id="SSF48019">
    <property type="entry name" value="post-AAA+ oligomerization domain-like"/>
    <property type="match status" value="1"/>
</dbReference>
<dbReference type="PANTHER" id="PTHR13779">
    <property type="entry name" value="WERNER HELICASE-INTERACTING PROTEIN 1 FAMILY MEMBER"/>
    <property type="match status" value="1"/>
</dbReference>
<dbReference type="GO" id="GO:0005524">
    <property type="term" value="F:ATP binding"/>
    <property type="evidence" value="ECO:0007669"/>
    <property type="project" value="UniProtKB-KW"/>
</dbReference>
<gene>
    <name evidence="7" type="ORF">RBSH_01851</name>
</gene>
<dbReference type="CDD" id="cd00009">
    <property type="entry name" value="AAA"/>
    <property type="match status" value="1"/>
</dbReference>
<evidence type="ECO:0000256" key="3">
    <source>
        <dbReference type="ARBA" id="ARBA00020776"/>
    </source>
</evidence>
<keyword evidence="5" id="KW-0067">ATP-binding</keyword>
<dbReference type="InterPro" id="IPR003593">
    <property type="entry name" value="AAA+_ATPase"/>
</dbReference>
<comment type="function">
    <text evidence="1">DNA-dependent ATPase that plays important roles in cellular responses to stalled DNA replication processes.</text>
</comment>
<proteinExistence type="inferred from homology"/>
<dbReference type="GO" id="GO:0006261">
    <property type="term" value="P:DNA-templated DNA replication"/>
    <property type="evidence" value="ECO:0007669"/>
    <property type="project" value="TreeGrafter"/>
</dbReference>